<organism evidence="1 2">
    <name type="scientific">Marinobacterium iners DSM 11526</name>
    <dbReference type="NCBI Taxonomy" id="1122198"/>
    <lineage>
        <taxon>Bacteria</taxon>
        <taxon>Pseudomonadati</taxon>
        <taxon>Pseudomonadota</taxon>
        <taxon>Gammaproteobacteria</taxon>
        <taxon>Oceanospirillales</taxon>
        <taxon>Oceanospirillaceae</taxon>
        <taxon>Marinobacterium</taxon>
    </lineage>
</organism>
<dbReference type="AlphaFoldDB" id="A0A1H4ASL7"/>
<dbReference type="SUPFAM" id="SSF56784">
    <property type="entry name" value="HAD-like"/>
    <property type="match status" value="1"/>
</dbReference>
<dbReference type="InterPro" id="IPR023198">
    <property type="entry name" value="PGP-like_dom2"/>
</dbReference>
<keyword evidence="2" id="KW-1185">Reference proteome</keyword>
<protein>
    <submittedName>
        <fullName evidence="1">Phosphoglycolate phosphatase</fullName>
    </submittedName>
</protein>
<sequence length="95" mass="10741">MIFKEFGLYKLLIFDWDGTIIDSTGRIVSSIRAAARNLELPLPTEEASRDIIGLGLPEALRILFPASGDEVIEPMTRQYAHYYLGIGQPQFPRLF</sequence>
<gene>
    <name evidence="1" type="ORF">SAMN02745729_10345</name>
</gene>
<name>A0A1H4ASL7_9GAMM</name>
<dbReference type="STRING" id="1122198.SAMN02745729_10345"/>
<evidence type="ECO:0000313" key="1">
    <source>
        <dbReference type="EMBL" id="SEA38889.1"/>
    </source>
</evidence>
<accession>A0A1H4ASL7</accession>
<dbReference type="Gene3D" id="1.10.150.240">
    <property type="entry name" value="Putative phosphatase, domain 2"/>
    <property type="match status" value="1"/>
</dbReference>
<reference evidence="2" key="1">
    <citation type="submission" date="2016-10" db="EMBL/GenBank/DDBJ databases">
        <authorList>
            <person name="Varghese N."/>
            <person name="Submissions S."/>
        </authorList>
    </citation>
    <scope>NUCLEOTIDE SEQUENCE [LARGE SCALE GENOMIC DNA]</scope>
    <source>
        <strain evidence="2">DSM 11526</strain>
    </source>
</reference>
<dbReference type="InterPro" id="IPR041492">
    <property type="entry name" value="HAD_2"/>
</dbReference>
<dbReference type="InterPro" id="IPR036412">
    <property type="entry name" value="HAD-like_sf"/>
</dbReference>
<dbReference type="Proteomes" id="UP000242469">
    <property type="component" value="Unassembled WGS sequence"/>
</dbReference>
<proteinExistence type="predicted"/>
<dbReference type="EMBL" id="FNRJ01000003">
    <property type="protein sequence ID" value="SEA38889.1"/>
    <property type="molecule type" value="Genomic_DNA"/>
</dbReference>
<dbReference type="Pfam" id="PF13419">
    <property type="entry name" value="HAD_2"/>
    <property type="match status" value="1"/>
</dbReference>
<evidence type="ECO:0000313" key="2">
    <source>
        <dbReference type="Proteomes" id="UP000242469"/>
    </source>
</evidence>